<reference evidence="3" key="1">
    <citation type="journal article" date="2011" name="Nature">
        <title>Genome sequence and analysis of the tuber crop potato.</title>
        <authorList>
            <consortium name="The Potato Genome Sequencing Consortium"/>
        </authorList>
    </citation>
    <scope>NUCLEOTIDE SEQUENCE [LARGE SCALE GENOMIC DNA]</scope>
    <source>
        <strain evidence="3">cv. DM1-3 516 R44</strain>
    </source>
</reference>
<proteinExistence type="predicted"/>
<accession>M1DDX1</accession>
<dbReference type="HOGENOM" id="CLU_2798923_0_0_1"/>
<feature type="region of interest" description="Disordered" evidence="1">
    <location>
        <begin position="46"/>
        <end position="68"/>
    </location>
</feature>
<keyword evidence="3" id="KW-1185">Reference proteome</keyword>
<evidence type="ECO:0000256" key="1">
    <source>
        <dbReference type="SAM" id="MobiDB-lite"/>
    </source>
</evidence>
<name>M1DDX1_SOLTU</name>
<sequence>MRKKEKGEEKLKVRQERSILVVDSPRNSSYKANWGCKTEKEKVERDLARKSTSWTCSPSDQNVSPHRG</sequence>
<reference evidence="2" key="2">
    <citation type="submission" date="2015-06" db="UniProtKB">
        <authorList>
            <consortium name="EnsemblPlants"/>
        </authorList>
    </citation>
    <scope>IDENTIFICATION</scope>
    <source>
        <strain evidence="2">DM1-3 516 R44</strain>
    </source>
</reference>
<protein>
    <submittedName>
        <fullName evidence="2">Uncharacterized protein</fullName>
    </submittedName>
</protein>
<dbReference type="InParanoid" id="M1DDX1"/>
<evidence type="ECO:0000313" key="3">
    <source>
        <dbReference type="Proteomes" id="UP000011115"/>
    </source>
</evidence>
<dbReference type="Gramene" id="PGSC0003DMT400087470">
    <property type="protein sequence ID" value="PGSC0003DMT400087470"/>
    <property type="gene ID" value="PGSC0003DMG400037041"/>
</dbReference>
<dbReference type="PaxDb" id="4113-PGSC0003DMT400087470"/>
<evidence type="ECO:0000313" key="2">
    <source>
        <dbReference type="EnsemblPlants" id="PGSC0003DMT400087470"/>
    </source>
</evidence>
<dbReference type="AlphaFoldDB" id="M1DDX1"/>
<feature type="compositionally biased region" description="Polar residues" evidence="1">
    <location>
        <begin position="50"/>
        <end position="68"/>
    </location>
</feature>
<dbReference type="EnsemblPlants" id="PGSC0003DMT400087470">
    <property type="protein sequence ID" value="PGSC0003DMT400087470"/>
    <property type="gene ID" value="PGSC0003DMG400037041"/>
</dbReference>
<dbReference type="Proteomes" id="UP000011115">
    <property type="component" value="Unassembled WGS sequence"/>
</dbReference>
<organism evidence="2 3">
    <name type="scientific">Solanum tuberosum</name>
    <name type="common">Potato</name>
    <dbReference type="NCBI Taxonomy" id="4113"/>
    <lineage>
        <taxon>Eukaryota</taxon>
        <taxon>Viridiplantae</taxon>
        <taxon>Streptophyta</taxon>
        <taxon>Embryophyta</taxon>
        <taxon>Tracheophyta</taxon>
        <taxon>Spermatophyta</taxon>
        <taxon>Magnoliopsida</taxon>
        <taxon>eudicotyledons</taxon>
        <taxon>Gunneridae</taxon>
        <taxon>Pentapetalae</taxon>
        <taxon>asterids</taxon>
        <taxon>lamiids</taxon>
        <taxon>Solanales</taxon>
        <taxon>Solanaceae</taxon>
        <taxon>Solanoideae</taxon>
        <taxon>Solaneae</taxon>
        <taxon>Solanum</taxon>
    </lineage>
</organism>